<dbReference type="Proteomes" id="UP000662466">
    <property type="component" value="Unassembled WGS sequence"/>
</dbReference>
<reference evidence="4" key="1">
    <citation type="submission" date="2020-06" db="EMBL/GenBank/DDBJ databases">
        <title>Draft genome sequences of strains closely related to Aspergillus parafelis and Aspergillus hiratsukae.</title>
        <authorList>
            <person name="Dos Santos R.A.C."/>
            <person name="Rivero-Menendez O."/>
            <person name="Steenwyk J.L."/>
            <person name="Mead M.E."/>
            <person name="Goldman G.H."/>
            <person name="Alastruey-Izquierdo A."/>
            <person name="Rokas A."/>
        </authorList>
    </citation>
    <scope>NUCLEOTIDE SEQUENCE</scope>
    <source>
        <strain evidence="4">CNM-CM6106</strain>
    </source>
</reference>
<feature type="repeat" description="ANK" evidence="3">
    <location>
        <begin position="349"/>
        <end position="381"/>
    </location>
</feature>
<evidence type="ECO:0000256" key="3">
    <source>
        <dbReference type="PROSITE-ProRule" id="PRU00023"/>
    </source>
</evidence>
<evidence type="ECO:0000256" key="2">
    <source>
        <dbReference type="ARBA" id="ARBA00023043"/>
    </source>
</evidence>
<dbReference type="InterPro" id="IPR036770">
    <property type="entry name" value="Ankyrin_rpt-contain_sf"/>
</dbReference>
<evidence type="ECO:0000256" key="1">
    <source>
        <dbReference type="ARBA" id="ARBA00022737"/>
    </source>
</evidence>
<comment type="caution">
    <text evidence="4">The sequence shown here is derived from an EMBL/GenBank/DDBJ whole genome shotgun (WGS) entry which is preliminary data.</text>
</comment>
<dbReference type="Pfam" id="PF12796">
    <property type="entry name" value="Ank_2"/>
    <property type="match status" value="1"/>
</dbReference>
<evidence type="ECO:0000313" key="5">
    <source>
        <dbReference type="Proteomes" id="UP000662466"/>
    </source>
</evidence>
<dbReference type="SMART" id="SM00248">
    <property type="entry name" value="ANK"/>
    <property type="match status" value="5"/>
</dbReference>
<dbReference type="PANTHER" id="PTHR24171">
    <property type="entry name" value="ANKYRIN REPEAT DOMAIN-CONTAINING PROTEIN 39-RELATED"/>
    <property type="match status" value="1"/>
</dbReference>
<gene>
    <name evidence="4" type="ORF">CNMCM6106_007874</name>
</gene>
<feature type="repeat" description="ANK" evidence="3">
    <location>
        <begin position="527"/>
        <end position="560"/>
    </location>
</feature>
<dbReference type="SUPFAM" id="SSF48403">
    <property type="entry name" value="Ankyrin repeat"/>
    <property type="match status" value="1"/>
</dbReference>
<organism evidence="4 5">
    <name type="scientific">Aspergillus hiratsukae</name>
    <dbReference type="NCBI Taxonomy" id="1194566"/>
    <lineage>
        <taxon>Eukaryota</taxon>
        <taxon>Fungi</taxon>
        <taxon>Dikarya</taxon>
        <taxon>Ascomycota</taxon>
        <taxon>Pezizomycotina</taxon>
        <taxon>Eurotiomycetes</taxon>
        <taxon>Eurotiomycetidae</taxon>
        <taxon>Eurotiales</taxon>
        <taxon>Aspergillaceae</taxon>
        <taxon>Aspergillus</taxon>
        <taxon>Aspergillus subgen. Fumigati</taxon>
    </lineage>
</organism>
<sequence>MAELVLAIVGGIDVLARTSFAVARLVNEWKNAPTQITALSEEIHHFHAVTLRLKEFALQLTTYPDDDLQVAVIKGLVSRAEPYLAQLQKVVQSLSEPGHAALRKHRWLMVENRVVSLQGKLRELRLATIEVLTVYSASQGVRIESSITTYQHDQKIWFDSTTQSLSEIMAKLEDKTDQPPHYSPRAYRESSYSIDTRLSIGPQTISATVRQVDNSCSASCGCRCHVGKKCGQFRIAPFHSLFGSISIIFFGWRLMGPRCNIPSCHKMRMKLLEVTYSTPLKPLGISVVASARFYDGTPSIGISLGPTINVTNEQDYRSIFPCVRGRKLPELKQMLQGRPGAVVDVSHRQGFSSLHYAFELGSIEAIKVLLAAGSDPFHEDHWGMPAIFDAFVRMLAPAKSSGSIQAEDKVELEKTLPFPVFFDDYNFTHIHRVVVGARPVRLEAALSTSLHTADLNAQDDMGMTPLHWAALKDDVDAVSALLAAGADVTIRNKRGKTALWKACLSNAYACAAQLLAFGADVNAGSTYGYMPIHGAAQSNASDKLLSLLLEHGAELEDTRNDFDRTPLNRAVAFDSAQSCAFLLDHGANMNRLNREGDTPVGFSPCEGEADGAACCRHEGRPADI</sequence>
<keyword evidence="2 3" id="KW-0040">ANK repeat</keyword>
<protein>
    <recommendedName>
        <fullName evidence="6">Ankyrin</fullName>
    </recommendedName>
</protein>
<feature type="repeat" description="ANK" evidence="3">
    <location>
        <begin position="562"/>
        <end position="594"/>
    </location>
</feature>
<dbReference type="Gene3D" id="1.25.40.20">
    <property type="entry name" value="Ankyrin repeat-containing domain"/>
    <property type="match status" value="2"/>
</dbReference>
<dbReference type="PROSITE" id="PS50297">
    <property type="entry name" value="ANK_REP_REGION"/>
    <property type="match status" value="3"/>
</dbReference>
<accession>A0A8H6V158</accession>
<name>A0A8H6V158_9EURO</name>
<evidence type="ECO:0008006" key="6">
    <source>
        <dbReference type="Google" id="ProtNLM"/>
    </source>
</evidence>
<dbReference type="PROSITE" id="PS50088">
    <property type="entry name" value="ANK_REPEAT"/>
    <property type="match status" value="4"/>
</dbReference>
<evidence type="ECO:0000313" key="4">
    <source>
        <dbReference type="EMBL" id="KAF7173755.1"/>
    </source>
</evidence>
<feature type="repeat" description="ANK" evidence="3">
    <location>
        <begin position="461"/>
        <end position="493"/>
    </location>
</feature>
<dbReference type="InterPro" id="IPR002110">
    <property type="entry name" value="Ankyrin_rpt"/>
</dbReference>
<proteinExistence type="predicted"/>
<keyword evidence="1" id="KW-0677">Repeat</keyword>
<dbReference type="EMBL" id="JACBAF010001721">
    <property type="protein sequence ID" value="KAF7173755.1"/>
    <property type="molecule type" value="Genomic_DNA"/>
</dbReference>
<dbReference type="AlphaFoldDB" id="A0A8H6V158"/>